<feature type="region of interest" description="Disordered" evidence="1">
    <location>
        <begin position="196"/>
        <end position="231"/>
    </location>
</feature>
<evidence type="ECO:0000313" key="4">
    <source>
        <dbReference type="Proteomes" id="UP000199155"/>
    </source>
</evidence>
<gene>
    <name evidence="3" type="ORF">SAMN05421806_13116</name>
</gene>
<dbReference type="InterPro" id="IPR021005">
    <property type="entry name" value="Znf_CGNR"/>
</dbReference>
<evidence type="ECO:0000259" key="2">
    <source>
        <dbReference type="Pfam" id="PF11706"/>
    </source>
</evidence>
<feature type="compositionally biased region" description="Basic and acidic residues" evidence="1">
    <location>
        <begin position="210"/>
        <end position="222"/>
    </location>
</feature>
<keyword evidence="4" id="KW-1185">Reference proteome</keyword>
<dbReference type="PANTHER" id="PTHR35525">
    <property type="entry name" value="BLL6575 PROTEIN"/>
    <property type="match status" value="1"/>
</dbReference>
<dbReference type="PANTHER" id="PTHR35525:SF3">
    <property type="entry name" value="BLL6575 PROTEIN"/>
    <property type="match status" value="1"/>
</dbReference>
<reference evidence="3 4" key="1">
    <citation type="submission" date="2016-10" db="EMBL/GenBank/DDBJ databases">
        <authorList>
            <person name="de Groot N.N."/>
        </authorList>
    </citation>
    <scope>NUCLEOTIDE SEQUENCE [LARGE SCALE GENOMIC DNA]</scope>
    <source>
        <strain evidence="3 4">CGMCC 4.5727</strain>
    </source>
</reference>
<dbReference type="Pfam" id="PF07336">
    <property type="entry name" value="ABATE"/>
    <property type="match status" value="1"/>
</dbReference>
<dbReference type="Pfam" id="PF11706">
    <property type="entry name" value="zf-CGNR"/>
    <property type="match status" value="1"/>
</dbReference>
<accession>A0A1G9JIJ0</accession>
<name>A0A1G9JIJ0_9ACTN</name>
<organism evidence="3 4">
    <name type="scientific">Streptomyces indicus</name>
    <dbReference type="NCBI Taxonomy" id="417292"/>
    <lineage>
        <taxon>Bacteria</taxon>
        <taxon>Bacillati</taxon>
        <taxon>Actinomycetota</taxon>
        <taxon>Actinomycetes</taxon>
        <taxon>Kitasatosporales</taxon>
        <taxon>Streptomycetaceae</taxon>
        <taxon>Streptomyces</taxon>
    </lineage>
</organism>
<dbReference type="EMBL" id="FNFF01000031">
    <property type="protein sequence ID" value="SDL37075.1"/>
    <property type="molecule type" value="Genomic_DNA"/>
</dbReference>
<dbReference type="Gene3D" id="1.10.3300.10">
    <property type="entry name" value="Jann2411-like domain"/>
    <property type="match status" value="1"/>
</dbReference>
<dbReference type="RefSeq" id="WP_245769741.1">
    <property type="nucleotide sequence ID" value="NZ_FNFF01000031.1"/>
</dbReference>
<evidence type="ECO:0000313" key="3">
    <source>
        <dbReference type="EMBL" id="SDL37075.1"/>
    </source>
</evidence>
<dbReference type="InterPro" id="IPR010852">
    <property type="entry name" value="ABATE"/>
</dbReference>
<feature type="domain" description="Zinc finger CGNR" evidence="2">
    <location>
        <begin position="156"/>
        <end position="196"/>
    </location>
</feature>
<sequence length="231" mass="24362">MQEKRADGEMTGDGPLIGEALPLDLVNTRPAGRTGRTDLIGTAAQLTAWLAAQAERLPAEVRGLAPGPADLAAVHAVRADTEAVAQALLAGRRPPRSALQGLTAAQGGAPAIRELDWEDGELTVTPRRSGTPGAVLAAVFAEAAVALLSGPDVRKVKECEAEDCVMLFLPAHPRRRWCSPARCGNRARVARYYQRHKSAHRTPDGPGHADGPDRADGQDRTHGPGHGELPD</sequence>
<proteinExistence type="predicted"/>
<dbReference type="Proteomes" id="UP000199155">
    <property type="component" value="Unassembled WGS sequence"/>
</dbReference>
<protein>
    <submittedName>
        <fullName evidence="3">Conserved protein containing a Zn-ribbon-like motif, possibly RNA-binding</fullName>
    </submittedName>
</protein>
<evidence type="ECO:0000256" key="1">
    <source>
        <dbReference type="SAM" id="MobiDB-lite"/>
    </source>
</evidence>
<dbReference type="SUPFAM" id="SSF160904">
    <property type="entry name" value="Jann2411-like"/>
    <property type="match status" value="1"/>
</dbReference>
<dbReference type="InterPro" id="IPR023286">
    <property type="entry name" value="ABATE_dom_sf"/>
</dbReference>
<dbReference type="AlphaFoldDB" id="A0A1G9JIJ0"/>